<comment type="caution">
    <text evidence="1">The sequence shown here is derived from an EMBL/GenBank/DDBJ whole genome shotgun (WGS) entry which is preliminary data.</text>
</comment>
<keyword evidence="2" id="KW-1185">Reference proteome</keyword>
<dbReference type="OrthoDB" id="10554728at2759"/>
<evidence type="ECO:0000313" key="1">
    <source>
        <dbReference type="EMBL" id="KAF6149833.1"/>
    </source>
</evidence>
<gene>
    <name evidence="1" type="ORF">GIB67_010907</name>
</gene>
<evidence type="ECO:0008006" key="3">
    <source>
        <dbReference type="Google" id="ProtNLM"/>
    </source>
</evidence>
<dbReference type="EMBL" id="JACGCM010001781">
    <property type="protein sequence ID" value="KAF6149833.1"/>
    <property type="molecule type" value="Genomic_DNA"/>
</dbReference>
<protein>
    <recommendedName>
        <fullName evidence="3">Chlorophyll a-b binding protein, chloroplastic</fullName>
    </recommendedName>
</protein>
<evidence type="ECO:0000313" key="2">
    <source>
        <dbReference type="Proteomes" id="UP000541444"/>
    </source>
</evidence>
<sequence length="131" mass="14644">VVYINGRPFVLRDVERPFSNLEYTRQKGVIARSALLRPGGLLACELAKHAIVLQVDGWISTGVLLLDGNTLNYFGKSIQINLALAVIVEVVLLRGAEYYRITNGLEFEYKLHPGGPFDPLVWQPIPTKQHC</sequence>
<dbReference type="Gene3D" id="1.10.3460.10">
    <property type="entry name" value="Chlorophyll a/b binding protein domain"/>
    <property type="match status" value="1"/>
</dbReference>
<name>A0A7J7M4P1_9MAGN</name>
<organism evidence="1 2">
    <name type="scientific">Kingdonia uniflora</name>
    <dbReference type="NCBI Taxonomy" id="39325"/>
    <lineage>
        <taxon>Eukaryota</taxon>
        <taxon>Viridiplantae</taxon>
        <taxon>Streptophyta</taxon>
        <taxon>Embryophyta</taxon>
        <taxon>Tracheophyta</taxon>
        <taxon>Spermatophyta</taxon>
        <taxon>Magnoliopsida</taxon>
        <taxon>Ranunculales</taxon>
        <taxon>Circaeasteraceae</taxon>
        <taxon>Kingdonia</taxon>
    </lineage>
</organism>
<dbReference type="Proteomes" id="UP000541444">
    <property type="component" value="Unassembled WGS sequence"/>
</dbReference>
<feature type="non-terminal residue" evidence="1">
    <location>
        <position position="1"/>
    </location>
</feature>
<accession>A0A7J7M4P1</accession>
<proteinExistence type="predicted"/>
<reference evidence="1 2" key="1">
    <citation type="journal article" date="2020" name="IScience">
        <title>Genome Sequencing of the Endangered Kingdonia uniflora (Circaeasteraceae, Ranunculales) Reveals Potential Mechanisms of Evolutionary Specialization.</title>
        <authorList>
            <person name="Sun Y."/>
            <person name="Deng T."/>
            <person name="Zhang A."/>
            <person name="Moore M.J."/>
            <person name="Landis J.B."/>
            <person name="Lin N."/>
            <person name="Zhang H."/>
            <person name="Zhang X."/>
            <person name="Huang J."/>
            <person name="Zhang X."/>
            <person name="Sun H."/>
            <person name="Wang H."/>
        </authorList>
    </citation>
    <scope>NUCLEOTIDE SEQUENCE [LARGE SCALE GENOMIC DNA]</scope>
    <source>
        <strain evidence="1">TB1705</strain>
        <tissue evidence="1">Leaf</tissue>
    </source>
</reference>
<dbReference type="AlphaFoldDB" id="A0A7J7M4P1"/>